<evidence type="ECO:0000256" key="6">
    <source>
        <dbReference type="ARBA" id="ARBA00022692"/>
    </source>
</evidence>
<evidence type="ECO:0000313" key="18">
    <source>
        <dbReference type="EMBL" id="HIX77298.1"/>
    </source>
</evidence>
<evidence type="ECO:0000256" key="3">
    <source>
        <dbReference type="ARBA" id="ARBA00012374"/>
    </source>
</evidence>
<dbReference type="GO" id="GO:0050380">
    <property type="term" value="F:undecaprenyl-diphosphatase activity"/>
    <property type="evidence" value="ECO:0007669"/>
    <property type="project" value="UniProtKB-EC"/>
</dbReference>
<feature type="transmembrane region" description="Helical" evidence="17">
    <location>
        <begin position="263"/>
        <end position="283"/>
    </location>
</feature>
<evidence type="ECO:0000256" key="14">
    <source>
        <dbReference type="ARBA" id="ARBA00032707"/>
    </source>
</evidence>
<dbReference type="GO" id="GO:0005886">
    <property type="term" value="C:plasma membrane"/>
    <property type="evidence" value="ECO:0007669"/>
    <property type="project" value="UniProtKB-SubCell"/>
</dbReference>
<keyword evidence="9" id="KW-0573">Peptidoglycan synthesis</keyword>
<evidence type="ECO:0000256" key="4">
    <source>
        <dbReference type="ARBA" id="ARBA00021581"/>
    </source>
</evidence>
<evidence type="ECO:0000256" key="9">
    <source>
        <dbReference type="ARBA" id="ARBA00022984"/>
    </source>
</evidence>
<reference evidence="18" key="1">
    <citation type="journal article" date="2021" name="PeerJ">
        <title>Extensive microbial diversity within the chicken gut microbiome revealed by metagenomics and culture.</title>
        <authorList>
            <person name="Gilroy R."/>
            <person name="Ravi A."/>
            <person name="Getino M."/>
            <person name="Pursley I."/>
            <person name="Horton D.L."/>
            <person name="Alikhan N.F."/>
            <person name="Baker D."/>
            <person name="Gharbi K."/>
            <person name="Hall N."/>
            <person name="Watson M."/>
            <person name="Adriaenssens E.M."/>
            <person name="Foster-Nyarko E."/>
            <person name="Jarju S."/>
            <person name="Secka A."/>
            <person name="Antonio M."/>
            <person name="Oren A."/>
            <person name="Chaudhuri R.R."/>
            <person name="La Ragione R."/>
            <person name="Hildebrand F."/>
            <person name="Pallen M.J."/>
        </authorList>
    </citation>
    <scope>NUCLEOTIDE SEQUENCE</scope>
    <source>
        <strain evidence="18">CHK183-1962</strain>
    </source>
</reference>
<dbReference type="GO" id="GO:0071555">
    <property type="term" value="P:cell wall organization"/>
    <property type="evidence" value="ECO:0007669"/>
    <property type="project" value="UniProtKB-KW"/>
</dbReference>
<evidence type="ECO:0000256" key="17">
    <source>
        <dbReference type="SAM" id="Phobius"/>
    </source>
</evidence>
<protein>
    <recommendedName>
        <fullName evidence="4">Undecaprenyl-diphosphatase</fullName>
        <ecNumber evidence="3">3.6.1.27</ecNumber>
    </recommendedName>
    <alternativeName>
        <fullName evidence="15">Bacitracin resistance protein</fullName>
    </alternativeName>
    <alternativeName>
        <fullName evidence="14">Undecaprenyl pyrophosphate phosphatase</fullName>
    </alternativeName>
</protein>
<name>A0A9D1XD44_9FIRM</name>
<comment type="caution">
    <text evidence="18">The sequence shown here is derived from an EMBL/GenBank/DDBJ whole genome shotgun (WGS) entry which is preliminary data.</text>
</comment>
<evidence type="ECO:0000256" key="2">
    <source>
        <dbReference type="ARBA" id="ARBA00010621"/>
    </source>
</evidence>
<evidence type="ECO:0000256" key="12">
    <source>
        <dbReference type="ARBA" id="ARBA00023251"/>
    </source>
</evidence>
<evidence type="ECO:0000313" key="19">
    <source>
        <dbReference type="Proteomes" id="UP000886890"/>
    </source>
</evidence>
<keyword evidence="10 17" id="KW-1133">Transmembrane helix</keyword>
<feature type="transmembrane region" description="Helical" evidence="17">
    <location>
        <begin position="233"/>
        <end position="251"/>
    </location>
</feature>
<evidence type="ECO:0000256" key="5">
    <source>
        <dbReference type="ARBA" id="ARBA00022475"/>
    </source>
</evidence>
<dbReference type="Proteomes" id="UP000886890">
    <property type="component" value="Unassembled WGS sequence"/>
</dbReference>
<feature type="non-terminal residue" evidence="18">
    <location>
        <position position="1"/>
    </location>
</feature>
<evidence type="ECO:0000256" key="16">
    <source>
        <dbReference type="ARBA" id="ARBA00047594"/>
    </source>
</evidence>
<dbReference type="GO" id="GO:0009252">
    <property type="term" value="P:peptidoglycan biosynthetic process"/>
    <property type="evidence" value="ECO:0007669"/>
    <property type="project" value="UniProtKB-KW"/>
</dbReference>
<accession>A0A9D1XD44</accession>
<keyword evidence="6 17" id="KW-0812">Transmembrane</keyword>
<organism evidence="18 19">
    <name type="scientific">Candidatus Fusicatenibacter merdavium</name>
    <dbReference type="NCBI Taxonomy" id="2838600"/>
    <lineage>
        <taxon>Bacteria</taxon>
        <taxon>Bacillati</taxon>
        <taxon>Bacillota</taxon>
        <taxon>Clostridia</taxon>
        <taxon>Lachnospirales</taxon>
        <taxon>Lachnospiraceae</taxon>
        <taxon>Fusicatenibacter</taxon>
    </lineage>
</organism>
<dbReference type="Pfam" id="PF02673">
    <property type="entry name" value="BacA"/>
    <property type="match status" value="1"/>
</dbReference>
<feature type="transmembrane region" description="Helical" evidence="17">
    <location>
        <begin position="102"/>
        <end position="121"/>
    </location>
</feature>
<dbReference type="EMBL" id="DXEK01000114">
    <property type="protein sequence ID" value="HIX77298.1"/>
    <property type="molecule type" value="Genomic_DNA"/>
</dbReference>
<evidence type="ECO:0000256" key="1">
    <source>
        <dbReference type="ARBA" id="ARBA00004651"/>
    </source>
</evidence>
<evidence type="ECO:0000256" key="15">
    <source>
        <dbReference type="ARBA" id="ARBA00032932"/>
    </source>
</evidence>
<gene>
    <name evidence="18" type="ORF">H9734_06870</name>
</gene>
<feature type="transmembrane region" description="Helical" evidence="17">
    <location>
        <begin position="127"/>
        <end position="152"/>
    </location>
</feature>
<keyword evidence="7" id="KW-0378">Hydrolase</keyword>
<dbReference type="GO" id="GO:0046677">
    <property type="term" value="P:response to antibiotic"/>
    <property type="evidence" value="ECO:0007669"/>
    <property type="project" value="UniProtKB-KW"/>
</dbReference>
<comment type="subcellular location">
    <subcellularLocation>
        <location evidence="1">Cell membrane</location>
        <topology evidence="1">Multi-pass membrane protein</topology>
    </subcellularLocation>
</comment>
<dbReference type="InterPro" id="IPR003824">
    <property type="entry name" value="UppP"/>
</dbReference>
<dbReference type="PANTHER" id="PTHR30622">
    <property type="entry name" value="UNDECAPRENYL-DIPHOSPHATASE"/>
    <property type="match status" value="1"/>
</dbReference>
<evidence type="ECO:0000256" key="7">
    <source>
        <dbReference type="ARBA" id="ARBA00022801"/>
    </source>
</evidence>
<evidence type="ECO:0000256" key="11">
    <source>
        <dbReference type="ARBA" id="ARBA00023136"/>
    </source>
</evidence>
<dbReference type="PANTHER" id="PTHR30622:SF2">
    <property type="entry name" value="UNDECAPRENYL-DIPHOSPHATASE"/>
    <property type="match status" value="1"/>
</dbReference>
<feature type="transmembrane region" description="Helical" evidence="17">
    <location>
        <begin position="207"/>
        <end position="227"/>
    </location>
</feature>
<evidence type="ECO:0000256" key="10">
    <source>
        <dbReference type="ARBA" id="ARBA00022989"/>
    </source>
</evidence>
<keyword evidence="11 17" id="KW-0472">Membrane</keyword>
<comment type="similarity">
    <text evidence="2">Belongs to the UppP family.</text>
</comment>
<reference evidence="18" key="2">
    <citation type="submission" date="2021-04" db="EMBL/GenBank/DDBJ databases">
        <authorList>
            <person name="Gilroy R."/>
        </authorList>
    </citation>
    <scope>NUCLEOTIDE SEQUENCE</scope>
    <source>
        <strain evidence="18">CHK183-1962</strain>
    </source>
</reference>
<proteinExistence type="inferred from homology"/>
<keyword evidence="5" id="KW-1003">Cell membrane</keyword>
<dbReference type="HAMAP" id="MF_01006">
    <property type="entry name" value="Undec_diphosphatase"/>
    <property type="match status" value="1"/>
</dbReference>
<evidence type="ECO:0000256" key="8">
    <source>
        <dbReference type="ARBA" id="ARBA00022960"/>
    </source>
</evidence>
<comment type="catalytic activity">
    <reaction evidence="16">
        <text>di-trans,octa-cis-undecaprenyl diphosphate + H2O = di-trans,octa-cis-undecaprenyl phosphate + phosphate + H(+)</text>
        <dbReference type="Rhea" id="RHEA:28094"/>
        <dbReference type="ChEBI" id="CHEBI:15377"/>
        <dbReference type="ChEBI" id="CHEBI:15378"/>
        <dbReference type="ChEBI" id="CHEBI:43474"/>
        <dbReference type="ChEBI" id="CHEBI:58405"/>
        <dbReference type="ChEBI" id="CHEBI:60392"/>
        <dbReference type="EC" id="3.6.1.27"/>
    </reaction>
</comment>
<feature type="transmembrane region" description="Helical" evidence="17">
    <location>
        <begin position="37"/>
        <end position="56"/>
    </location>
</feature>
<dbReference type="GO" id="GO:0008360">
    <property type="term" value="P:regulation of cell shape"/>
    <property type="evidence" value="ECO:0007669"/>
    <property type="project" value="UniProtKB-KW"/>
</dbReference>
<evidence type="ECO:0000256" key="13">
    <source>
        <dbReference type="ARBA" id="ARBA00023316"/>
    </source>
</evidence>
<dbReference type="AlphaFoldDB" id="A0A9D1XD44"/>
<keyword evidence="8" id="KW-0133">Cell shape</keyword>
<dbReference type="EC" id="3.6.1.27" evidence="3"/>
<keyword evidence="13" id="KW-0961">Cell wall biogenesis/degradation</keyword>
<sequence length="284" mass="30982">AVLLDIIQGITEFLPVSSSAHLVLIQQLLKIQNDQTILFDLALHVGTLAAVIWFFQKDLRRIVLSLFGIVQDLFCNLKLWFRHRSGHSDEPYRKVLATNYRRLTFWLIISTIPTAVIGFLMRGVALLAFGSLLMPGVLSFITAVMLLVADMVPQGKKIPRNMKPSDAVIAGVFQGFSVLPGISRFGTGLSSCLLAGFSRKSAIKYSMLMSIPAVIGGMILELVSLSGPVSVSPGAYAVGIAVSAGIGFFMIRTMLRIVSRIKLRVFAFYCVIIGIVFIAVSFAL</sequence>
<keyword evidence="12" id="KW-0046">Antibiotic resistance</keyword>